<keyword evidence="3" id="KW-1185">Reference proteome</keyword>
<organism evidence="3">
    <name type="scientific">Leptosphaeria maculans (strain JN3 / isolate v23.1.3 / race Av1-4-5-6-7-8)</name>
    <name type="common">Blackleg fungus</name>
    <name type="synonym">Phoma lingam</name>
    <dbReference type="NCBI Taxonomy" id="985895"/>
    <lineage>
        <taxon>Eukaryota</taxon>
        <taxon>Fungi</taxon>
        <taxon>Dikarya</taxon>
        <taxon>Ascomycota</taxon>
        <taxon>Pezizomycotina</taxon>
        <taxon>Dothideomycetes</taxon>
        <taxon>Pleosporomycetidae</taxon>
        <taxon>Pleosporales</taxon>
        <taxon>Pleosporineae</taxon>
        <taxon>Leptosphaeriaceae</taxon>
        <taxon>Plenodomus</taxon>
        <taxon>Plenodomus lingam/Leptosphaeria maculans species complex</taxon>
    </lineage>
</organism>
<dbReference type="VEuPathDB" id="FungiDB:LEMA_uP043430.1"/>
<sequence length="45" mass="4927">MSTPYSADARDVPALGEEGGRVGSWAEGWPRNGWNGWKTGGFIFR</sequence>
<dbReference type="InParanoid" id="E4ZPQ7"/>
<dbReference type="AlphaFoldDB" id="E4ZPQ7"/>
<dbReference type="Proteomes" id="UP000002668">
    <property type="component" value="Genome"/>
</dbReference>
<name>E4ZPQ7_LEPMJ</name>
<proteinExistence type="predicted"/>
<accession>E4ZPQ7</accession>
<gene>
    <name evidence="2" type="ORF">LEMA_uP043430.1</name>
</gene>
<reference evidence="3" key="1">
    <citation type="journal article" date="2011" name="Nat. Commun.">
        <title>Effector diversification within compartments of the Leptosphaeria maculans genome affected by Repeat-Induced Point mutations.</title>
        <authorList>
            <person name="Rouxel T."/>
            <person name="Grandaubert J."/>
            <person name="Hane J.K."/>
            <person name="Hoede C."/>
            <person name="van de Wouw A.P."/>
            <person name="Couloux A."/>
            <person name="Dominguez V."/>
            <person name="Anthouard V."/>
            <person name="Bally P."/>
            <person name="Bourras S."/>
            <person name="Cozijnsen A.J."/>
            <person name="Ciuffetti L.M."/>
            <person name="Degrave A."/>
            <person name="Dilmaghani A."/>
            <person name="Duret L."/>
            <person name="Fudal I."/>
            <person name="Goodwin S.B."/>
            <person name="Gout L."/>
            <person name="Glaser N."/>
            <person name="Linglin J."/>
            <person name="Kema G.H.J."/>
            <person name="Lapalu N."/>
            <person name="Lawrence C.B."/>
            <person name="May K."/>
            <person name="Meyer M."/>
            <person name="Ollivier B."/>
            <person name="Poulain J."/>
            <person name="Schoch C.L."/>
            <person name="Simon A."/>
            <person name="Spatafora J.W."/>
            <person name="Stachowiak A."/>
            <person name="Turgeon B.G."/>
            <person name="Tyler B.M."/>
            <person name="Vincent D."/>
            <person name="Weissenbach J."/>
            <person name="Amselem J."/>
            <person name="Quesneville H."/>
            <person name="Oliver R.P."/>
            <person name="Wincker P."/>
            <person name="Balesdent M.-H."/>
            <person name="Howlett B.J."/>
        </authorList>
    </citation>
    <scope>NUCLEOTIDE SEQUENCE [LARGE SCALE GENOMIC DNA]</scope>
    <source>
        <strain evidence="3">JN3 / isolate v23.1.3 / race Av1-4-5-6-7-8</strain>
    </source>
</reference>
<evidence type="ECO:0000256" key="1">
    <source>
        <dbReference type="SAM" id="MobiDB-lite"/>
    </source>
</evidence>
<dbReference type="HOGENOM" id="CLU_3207768_0_0_1"/>
<protein>
    <submittedName>
        <fullName evidence="2">Predicted protein</fullName>
    </submittedName>
</protein>
<evidence type="ECO:0000313" key="2">
    <source>
        <dbReference type="EMBL" id="CBX93442.1"/>
    </source>
</evidence>
<feature type="region of interest" description="Disordered" evidence="1">
    <location>
        <begin position="1"/>
        <end position="30"/>
    </location>
</feature>
<evidence type="ECO:0000313" key="3">
    <source>
        <dbReference type="Proteomes" id="UP000002668"/>
    </source>
</evidence>
<dbReference type="EMBL" id="FP929105">
    <property type="protein sequence ID" value="CBX93442.1"/>
    <property type="molecule type" value="Genomic_DNA"/>
</dbReference>